<dbReference type="InterPro" id="IPR011989">
    <property type="entry name" value="ARM-like"/>
</dbReference>
<protein>
    <submittedName>
        <fullName evidence="3">SCYL2</fullName>
    </submittedName>
</protein>
<feature type="compositionally biased region" description="Low complexity" evidence="2">
    <location>
        <begin position="97"/>
        <end position="141"/>
    </location>
</feature>
<evidence type="ECO:0000313" key="3">
    <source>
        <dbReference type="EMBL" id="CAF2858328.1"/>
    </source>
</evidence>
<dbReference type="GO" id="GO:0004672">
    <property type="term" value="F:protein kinase activity"/>
    <property type="evidence" value="ECO:0007669"/>
    <property type="project" value="InterPro"/>
</dbReference>
<gene>
    <name evidence="3" type="ORF">LSAA_5824</name>
</gene>
<dbReference type="InterPro" id="IPR000719">
    <property type="entry name" value="Prot_kinase_dom"/>
</dbReference>
<evidence type="ECO:0000256" key="1">
    <source>
        <dbReference type="ARBA" id="ARBA00038349"/>
    </source>
</evidence>
<dbReference type="PROSITE" id="PS50011">
    <property type="entry name" value="PROTEIN_KINASE_DOM"/>
    <property type="match status" value="1"/>
</dbReference>
<feature type="region of interest" description="Disordered" evidence="2">
    <location>
        <begin position="580"/>
        <end position="630"/>
    </location>
</feature>
<dbReference type="Gene3D" id="1.10.510.10">
    <property type="entry name" value="Transferase(Phosphotransferase) domain 1"/>
    <property type="match status" value="1"/>
</dbReference>
<dbReference type="InterPro" id="IPR011009">
    <property type="entry name" value="Kinase-like_dom_sf"/>
</dbReference>
<dbReference type="PANTHER" id="PTHR12984">
    <property type="entry name" value="SCY1-RELATED S/T PROTEIN KINASE-LIKE"/>
    <property type="match status" value="1"/>
</dbReference>
<organism evidence="3 4">
    <name type="scientific">Lepeophtheirus salmonis</name>
    <name type="common">Salmon louse</name>
    <name type="synonym">Caligus salmonis</name>
    <dbReference type="NCBI Taxonomy" id="72036"/>
    <lineage>
        <taxon>Eukaryota</taxon>
        <taxon>Metazoa</taxon>
        <taxon>Ecdysozoa</taxon>
        <taxon>Arthropoda</taxon>
        <taxon>Crustacea</taxon>
        <taxon>Multicrustacea</taxon>
        <taxon>Hexanauplia</taxon>
        <taxon>Copepoda</taxon>
        <taxon>Siphonostomatoida</taxon>
        <taxon>Caligidae</taxon>
        <taxon>Lepeophtheirus</taxon>
    </lineage>
</organism>
<evidence type="ECO:0000256" key="2">
    <source>
        <dbReference type="SAM" id="MobiDB-lite"/>
    </source>
</evidence>
<sequence length="740" mass="82121">MLDALLPPGVQNSYGRSMKQLEASVFVFDKKSVEKLHKPKRKEAVTELLRQEENSDTLAFASEPIIGSLTNILSSNANSSFDIDSKGALYSGEHRPSIGSLGSSTNNNNSMGSSTSNNNSSHTTTGTNAVGTSSNSSSSSSVSTIKVDYSFIDVEYRYGLSQITDALSFLHYTCRYIHRNVCPNSIYITKSGTWKLGGLDFIERMSDIDSKEVTCQQWTPRMPKIAQPDLNFVAPEIQHKSQCSIASDMFSLAGVLNDQVKNILRKYRQRPTAQILSLTQYFSDPAVQALQFLDVIGMKDPSQKSQFFRTTLTDVFPFVPRKLWFQHCWPLLEQEIRSQEVLAAVLEPVFVFSKRVPVFCNPKSIQASVTMLEKLPIILEKTSDEDMKELILPLLFNALESKMSQIQMAAVSIVPSVLDYFDDEIIRNDILPKTRIVYEQNGGDVKIVLAVLACISKILDKLERSAIIDEVLPLLWEVKLHDVNVLVRVLEIYRMMLTEKRYGLSLQYDHFMVVHEVLQEMFDVIDRHQRNKLKLDDVPKLPEWQRLRYQHSVSDVSVPNLIIRRPSVVQGPSDLYYRKNSQTGSLASSGSGGSSPENTNYLPPGHRRMSGLLGSSASSPGSAPGTPIGFPIRRHSSAAFAANRRYSSNALLSPSTAAQLNRQLGGSMPELLCKFGLFITSRRSSGGGLPGSRRESFNSILNPANMGPGSSYDSPQGQSQTAGSILQSIGSGVYQLFGRR</sequence>
<name>A0A7R8CLR9_LEPSM</name>
<feature type="compositionally biased region" description="Low complexity" evidence="2">
    <location>
        <begin position="610"/>
        <end position="625"/>
    </location>
</feature>
<evidence type="ECO:0000313" key="4">
    <source>
        <dbReference type="Proteomes" id="UP000675881"/>
    </source>
</evidence>
<dbReference type="InterPro" id="IPR051177">
    <property type="entry name" value="CIK-Related_Protein"/>
</dbReference>
<dbReference type="Gene3D" id="1.25.10.10">
    <property type="entry name" value="Leucine-rich Repeat Variant"/>
    <property type="match status" value="1"/>
</dbReference>
<dbReference type="EMBL" id="HG994594">
    <property type="protein sequence ID" value="CAF2858328.1"/>
    <property type="molecule type" value="Genomic_DNA"/>
</dbReference>
<dbReference type="PANTHER" id="PTHR12984:SF16">
    <property type="entry name" value="BLACK MATCH, ISOFORM H"/>
    <property type="match status" value="1"/>
</dbReference>
<comment type="similarity">
    <text evidence="1">Belongs to the protein kinase superfamily.</text>
</comment>
<dbReference type="InterPro" id="IPR016024">
    <property type="entry name" value="ARM-type_fold"/>
</dbReference>
<dbReference type="AlphaFoldDB" id="A0A7R8CLR9"/>
<proteinExistence type="inferred from homology"/>
<dbReference type="SUPFAM" id="SSF48371">
    <property type="entry name" value="ARM repeat"/>
    <property type="match status" value="1"/>
</dbReference>
<dbReference type="Proteomes" id="UP000675881">
    <property type="component" value="Chromosome 15"/>
</dbReference>
<dbReference type="GO" id="GO:0005524">
    <property type="term" value="F:ATP binding"/>
    <property type="evidence" value="ECO:0007669"/>
    <property type="project" value="InterPro"/>
</dbReference>
<feature type="region of interest" description="Disordered" evidence="2">
    <location>
        <begin position="94"/>
        <end position="141"/>
    </location>
</feature>
<dbReference type="SUPFAM" id="SSF56112">
    <property type="entry name" value="Protein kinase-like (PK-like)"/>
    <property type="match status" value="1"/>
</dbReference>
<reference evidence="3" key="1">
    <citation type="submission" date="2021-02" db="EMBL/GenBank/DDBJ databases">
        <authorList>
            <person name="Bekaert M."/>
        </authorList>
    </citation>
    <scope>NUCLEOTIDE SEQUENCE</scope>
    <source>
        <strain evidence="3">IoA-00</strain>
    </source>
</reference>
<keyword evidence="4" id="KW-1185">Reference proteome</keyword>
<accession>A0A7R8CLR9</accession>
<dbReference type="OrthoDB" id="79687at2759"/>